<dbReference type="OrthoDB" id="9913031at2"/>
<organism evidence="4 5">
    <name type="scientific">Coprococcus eutactus</name>
    <dbReference type="NCBI Taxonomy" id="33043"/>
    <lineage>
        <taxon>Bacteria</taxon>
        <taxon>Bacillati</taxon>
        <taxon>Bacillota</taxon>
        <taxon>Clostridia</taxon>
        <taxon>Lachnospirales</taxon>
        <taxon>Lachnospiraceae</taxon>
        <taxon>Coprococcus</taxon>
    </lineage>
</organism>
<dbReference type="Pfam" id="PF03179">
    <property type="entry name" value="V-ATPase_G"/>
    <property type="match status" value="1"/>
</dbReference>
<dbReference type="InterPro" id="IPR005124">
    <property type="entry name" value="V-ATPase_G"/>
</dbReference>
<dbReference type="Proteomes" id="UP000283295">
    <property type="component" value="Unassembled WGS sequence"/>
</dbReference>
<dbReference type="Gene3D" id="1.20.5.2950">
    <property type="match status" value="1"/>
</dbReference>
<comment type="caution">
    <text evidence="4">The sequence shown here is derived from an EMBL/GenBank/DDBJ whole genome shotgun (WGS) entry which is preliminary data.</text>
</comment>
<reference evidence="4 5" key="1">
    <citation type="submission" date="2018-08" db="EMBL/GenBank/DDBJ databases">
        <title>A genome reference for cultivated species of the human gut microbiota.</title>
        <authorList>
            <person name="Zou Y."/>
            <person name="Xue W."/>
            <person name="Luo G."/>
        </authorList>
    </citation>
    <scope>NUCLEOTIDE SEQUENCE [LARGE SCALE GENOMIC DNA]</scope>
    <source>
        <strain evidence="4 5">AF22-21</strain>
    </source>
</reference>
<evidence type="ECO:0000313" key="4">
    <source>
        <dbReference type="EMBL" id="RGS43763.1"/>
    </source>
</evidence>
<gene>
    <name evidence="4" type="ORF">DWX94_02955</name>
</gene>
<evidence type="ECO:0000313" key="5">
    <source>
        <dbReference type="Proteomes" id="UP000283295"/>
    </source>
</evidence>
<name>A0A412IUN2_9FIRM</name>
<dbReference type="GO" id="GO:0016471">
    <property type="term" value="C:vacuolar proton-transporting V-type ATPase complex"/>
    <property type="evidence" value="ECO:0007669"/>
    <property type="project" value="InterPro"/>
</dbReference>
<keyword evidence="3" id="KW-0406">Ion transport</keyword>
<dbReference type="AlphaFoldDB" id="A0A412IUN2"/>
<dbReference type="RefSeq" id="WP_022058583.1">
    <property type="nucleotide sequence ID" value="NZ_JANGCI010000006.1"/>
</dbReference>
<dbReference type="GO" id="GO:0046961">
    <property type="term" value="F:proton-transporting ATPase activity, rotational mechanism"/>
    <property type="evidence" value="ECO:0007669"/>
    <property type="project" value="InterPro"/>
</dbReference>
<accession>A0A412IUN2</accession>
<dbReference type="EMBL" id="QRVK01000004">
    <property type="protein sequence ID" value="RGS43763.1"/>
    <property type="molecule type" value="Genomic_DNA"/>
</dbReference>
<evidence type="ECO:0000256" key="2">
    <source>
        <dbReference type="ARBA" id="ARBA00022781"/>
    </source>
</evidence>
<sequence>MLQETMKTITDAEAQAAEIVRKAREEADYTVAAARKEATDMIAAAGASAKESMKNAEGNRRTEEEKLTVKAMDVATAEIGHLRDRATSMESEVTSMIISELVG</sequence>
<evidence type="ECO:0000256" key="1">
    <source>
        <dbReference type="ARBA" id="ARBA00022448"/>
    </source>
</evidence>
<evidence type="ECO:0000256" key="3">
    <source>
        <dbReference type="ARBA" id="ARBA00023065"/>
    </source>
</evidence>
<keyword evidence="1" id="KW-0813">Transport</keyword>
<proteinExistence type="predicted"/>
<keyword evidence="2" id="KW-0375">Hydrogen ion transport</keyword>
<protein>
    <submittedName>
        <fullName evidence="4">Vacuolar (H+)-ATPase G subunit</fullName>
    </submittedName>
</protein>